<feature type="compositionally biased region" description="Low complexity" evidence="1">
    <location>
        <begin position="116"/>
        <end position="132"/>
    </location>
</feature>
<name>A0A6A5C872_NAEFO</name>
<evidence type="ECO:0000259" key="2">
    <source>
        <dbReference type="Pfam" id="PF09409"/>
    </source>
</evidence>
<feature type="compositionally biased region" description="Polar residues" evidence="1">
    <location>
        <begin position="133"/>
        <end position="146"/>
    </location>
</feature>
<dbReference type="AlphaFoldDB" id="A0A6A5C872"/>
<comment type="caution">
    <text evidence="3">The sequence shown here is derived from an EMBL/GenBank/DDBJ whole genome shotgun (WGS) entry which is preliminary data.</text>
</comment>
<dbReference type="SMART" id="SM00580">
    <property type="entry name" value="PUG"/>
    <property type="match status" value="1"/>
</dbReference>
<dbReference type="VEuPathDB" id="AmoebaDB:NF0114040"/>
<feature type="domain" description="PUB" evidence="2">
    <location>
        <begin position="32"/>
        <end position="97"/>
    </location>
</feature>
<dbReference type="RefSeq" id="XP_044567407.1">
    <property type="nucleotide sequence ID" value="XM_044702053.1"/>
</dbReference>
<dbReference type="InterPro" id="IPR018997">
    <property type="entry name" value="PUB_domain"/>
</dbReference>
<keyword evidence="4" id="KW-1185">Reference proteome</keyword>
<evidence type="ECO:0000313" key="4">
    <source>
        <dbReference type="Proteomes" id="UP000444721"/>
    </source>
</evidence>
<dbReference type="SUPFAM" id="SSF143503">
    <property type="entry name" value="PUG domain-like"/>
    <property type="match status" value="1"/>
</dbReference>
<feature type="compositionally biased region" description="Basic and acidic residues" evidence="1">
    <location>
        <begin position="197"/>
        <end position="210"/>
    </location>
</feature>
<dbReference type="VEuPathDB" id="AmoebaDB:FDP41_011624"/>
<proteinExistence type="predicted"/>
<dbReference type="Proteomes" id="UP000444721">
    <property type="component" value="Unassembled WGS sequence"/>
</dbReference>
<sequence>MKTIPPEWELVHQQASEFIESNRGSLLSSPSTLQIINSICSNIISHPNEEKFRKIKLANPKFNEFVMNVQGAINLLFLCGFEIDDQNENLIIKSGNLNIHDLQALVHVIQDYITKPSPTSSSTATTSTTTKTNAFPSQSMSSSCRNTDAEMEERRRKLLEEKKKIQAEKEKIKQQLNADKEERKYLPSGVSSKKTKKPESNSKKTFKDIGVDLSRQGG</sequence>
<protein>
    <recommendedName>
        <fullName evidence="2">PUB domain-containing protein</fullName>
    </recommendedName>
</protein>
<organism evidence="3 4">
    <name type="scientific">Naegleria fowleri</name>
    <name type="common">Brain eating amoeba</name>
    <dbReference type="NCBI Taxonomy" id="5763"/>
    <lineage>
        <taxon>Eukaryota</taxon>
        <taxon>Discoba</taxon>
        <taxon>Heterolobosea</taxon>
        <taxon>Tetramitia</taxon>
        <taxon>Eutetramitia</taxon>
        <taxon>Vahlkampfiidae</taxon>
        <taxon>Naegleria</taxon>
    </lineage>
</organism>
<dbReference type="OMA" id="FNIREMA"/>
<dbReference type="PANTHER" id="PTHR46713:SF1">
    <property type="entry name" value="F13M7.16 PROTEIN"/>
    <property type="match status" value="1"/>
</dbReference>
<dbReference type="PANTHER" id="PTHR46713">
    <property type="entry name" value="F13M7.16 PROTEIN"/>
    <property type="match status" value="1"/>
</dbReference>
<dbReference type="CDD" id="cd09212">
    <property type="entry name" value="PUB"/>
    <property type="match status" value="1"/>
</dbReference>
<dbReference type="VEuPathDB" id="AmoebaDB:NfTy_017640"/>
<evidence type="ECO:0000313" key="3">
    <source>
        <dbReference type="EMBL" id="KAF0982694.1"/>
    </source>
</evidence>
<dbReference type="Pfam" id="PF09409">
    <property type="entry name" value="PUB"/>
    <property type="match status" value="1"/>
</dbReference>
<evidence type="ECO:0000256" key="1">
    <source>
        <dbReference type="SAM" id="MobiDB-lite"/>
    </source>
</evidence>
<dbReference type="GeneID" id="68118839"/>
<feature type="compositionally biased region" description="Basic and acidic residues" evidence="1">
    <location>
        <begin position="166"/>
        <end position="185"/>
    </location>
</feature>
<feature type="region of interest" description="Disordered" evidence="1">
    <location>
        <begin position="166"/>
        <end position="218"/>
    </location>
</feature>
<gene>
    <name evidence="3" type="ORF">FDP41_011624</name>
</gene>
<dbReference type="OrthoDB" id="336240at2759"/>
<feature type="region of interest" description="Disordered" evidence="1">
    <location>
        <begin position="116"/>
        <end position="154"/>
    </location>
</feature>
<dbReference type="InterPro" id="IPR036339">
    <property type="entry name" value="PUB-like_dom_sf"/>
</dbReference>
<accession>A0A6A5C872</accession>
<reference evidence="3 4" key="1">
    <citation type="journal article" date="2019" name="Sci. Rep.">
        <title>Nanopore sequencing improves the draft genome of the human pathogenic amoeba Naegleria fowleri.</title>
        <authorList>
            <person name="Liechti N."/>
            <person name="Schurch N."/>
            <person name="Bruggmann R."/>
            <person name="Wittwer M."/>
        </authorList>
    </citation>
    <scope>NUCLEOTIDE SEQUENCE [LARGE SCALE GENOMIC DNA]</scope>
    <source>
        <strain evidence="3 4">ATCC 30894</strain>
    </source>
</reference>
<dbReference type="EMBL" id="VFQX01000009">
    <property type="protein sequence ID" value="KAF0982694.1"/>
    <property type="molecule type" value="Genomic_DNA"/>
</dbReference>
<dbReference type="Gene3D" id="1.20.58.2190">
    <property type="match status" value="1"/>
</dbReference>